<gene>
    <name evidence="2" type="ORF">GCM10007916_27650</name>
</gene>
<proteinExistence type="predicted"/>
<dbReference type="EMBL" id="BSPQ01000013">
    <property type="protein sequence ID" value="GLS91696.1"/>
    <property type="molecule type" value="Genomic_DNA"/>
</dbReference>
<sequence length="117" mass="13201">MLQIIQFIKQQWWIISAIILLLITLLSLTPLPHLPAVPGSDKVHHLLSYGALFFPIALARPKGWIWIGVFFFLWSGAIELIQPYVNRYGELLDMLANGVGLFCGFVIALLINMAIKK</sequence>
<dbReference type="RefSeq" id="WP_284204800.1">
    <property type="nucleotide sequence ID" value="NZ_BSPQ01000013.1"/>
</dbReference>
<evidence type="ECO:0000313" key="2">
    <source>
        <dbReference type="EMBL" id="GLS91696.1"/>
    </source>
</evidence>
<name>A0ABQ6E3W5_9GAMM</name>
<reference evidence="3" key="1">
    <citation type="journal article" date="2019" name="Int. J. Syst. Evol. Microbiol.">
        <title>The Global Catalogue of Microorganisms (GCM) 10K type strain sequencing project: providing services to taxonomists for standard genome sequencing and annotation.</title>
        <authorList>
            <consortium name="The Broad Institute Genomics Platform"/>
            <consortium name="The Broad Institute Genome Sequencing Center for Infectious Disease"/>
            <person name="Wu L."/>
            <person name="Ma J."/>
        </authorList>
    </citation>
    <scope>NUCLEOTIDE SEQUENCE [LARGE SCALE GENOMIC DNA]</scope>
    <source>
        <strain evidence="3">NBRC 103166</strain>
    </source>
</reference>
<feature type="transmembrane region" description="Helical" evidence="1">
    <location>
        <begin position="94"/>
        <end position="115"/>
    </location>
</feature>
<comment type="caution">
    <text evidence="2">The sequence shown here is derived from an EMBL/GenBank/DDBJ whole genome shotgun (WGS) entry which is preliminary data.</text>
</comment>
<keyword evidence="1" id="KW-0472">Membrane</keyword>
<protein>
    <recommendedName>
        <fullName evidence="4">VanZ family protein</fullName>
    </recommendedName>
</protein>
<keyword evidence="3" id="KW-1185">Reference proteome</keyword>
<organism evidence="2 3">
    <name type="scientific">Psychromonas marina</name>
    <dbReference type="NCBI Taxonomy" id="88364"/>
    <lineage>
        <taxon>Bacteria</taxon>
        <taxon>Pseudomonadati</taxon>
        <taxon>Pseudomonadota</taxon>
        <taxon>Gammaproteobacteria</taxon>
        <taxon>Alteromonadales</taxon>
        <taxon>Psychromonadaceae</taxon>
        <taxon>Psychromonas</taxon>
    </lineage>
</organism>
<accession>A0ABQ6E3W5</accession>
<dbReference type="Proteomes" id="UP001157353">
    <property type="component" value="Unassembled WGS sequence"/>
</dbReference>
<feature type="transmembrane region" description="Helical" evidence="1">
    <location>
        <begin position="12"/>
        <end position="31"/>
    </location>
</feature>
<evidence type="ECO:0008006" key="4">
    <source>
        <dbReference type="Google" id="ProtNLM"/>
    </source>
</evidence>
<feature type="transmembrane region" description="Helical" evidence="1">
    <location>
        <begin position="64"/>
        <end position="82"/>
    </location>
</feature>
<keyword evidence="1" id="KW-1133">Transmembrane helix</keyword>
<evidence type="ECO:0000313" key="3">
    <source>
        <dbReference type="Proteomes" id="UP001157353"/>
    </source>
</evidence>
<evidence type="ECO:0000256" key="1">
    <source>
        <dbReference type="SAM" id="Phobius"/>
    </source>
</evidence>
<keyword evidence="1" id="KW-0812">Transmembrane</keyword>